<proteinExistence type="predicted"/>
<reference evidence="1" key="1">
    <citation type="submission" date="2019-08" db="EMBL/GenBank/DDBJ databases">
        <authorList>
            <person name="Kucharzyk K."/>
            <person name="Murdoch R.W."/>
            <person name="Higgins S."/>
            <person name="Loffler F."/>
        </authorList>
    </citation>
    <scope>NUCLEOTIDE SEQUENCE</scope>
</reference>
<organism evidence="1">
    <name type="scientific">bioreactor metagenome</name>
    <dbReference type="NCBI Taxonomy" id="1076179"/>
    <lineage>
        <taxon>unclassified sequences</taxon>
        <taxon>metagenomes</taxon>
        <taxon>ecological metagenomes</taxon>
    </lineage>
</organism>
<comment type="caution">
    <text evidence="1">The sequence shown here is derived from an EMBL/GenBank/DDBJ whole genome shotgun (WGS) entry which is preliminary data.</text>
</comment>
<protein>
    <submittedName>
        <fullName evidence="1">Uncharacterized protein</fullName>
    </submittedName>
</protein>
<name>A0A645A9L0_9ZZZZ</name>
<accession>A0A645A9L0</accession>
<evidence type="ECO:0000313" key="1">
    <source>
        <dbReference type="EMBL" id="MPM49895.1"/>
    </source>
</evidence>
<sequence>MDAAGARFQGDVLSHNHEGVTLHEGVPGDHILELFARHAQDFLGPLDAAHLENVLGKLGR</sequence>
<dbReference type="AlphaFoldDB" id="A0A645A9L0"/>
<dbReference type="EMBL" id="VSSQ01012718">
    <property type="protein sequence ID" value="MPM49895.1"/>
    <property type="molecule type" value="Genomic_DNA"/>
</dbReference>
<gene>
    <name evidence="1" type="ORF">SDC9_96629</name>
</gene>